<dbReference type="EMBL" id="CP120733">
    <property type="protein sequence ID" value="WFD09292.1"/>
    <property type="molecule type" value="Genomic_DNA"/>
</dbReference>
<dbReference type="Proteomes" id="UP001222800">
    <property type="component" value="Chromosome"/>
</dbReference>
<evidence type="ECO:0000313" key="1">
    <source>
        <dbReference type="EMBL" id="WFD09292.1"/>
    </source>
</evidence>
<reference evidence="1 2" key="1">
    <citation type="submission" date="2023-03" db="EMBL/GenBank/DDBJ databases">
        <title>Complete genome sequence of Tepidibacter sp. SWIR-1, isolated from a deep-sea hydrothermal vent.</title>
        <authorList>
            <person name="Li X."/>
        </authorList>
    </citation>
    <scope>NUCLEOTIDE SEQUENCE [LARGE SCALE GENOMIC DNA]</scope>
    <source>
        <strain evidence="1 2">SWIR-1</strain>
    </source>
</reference>
<accession>A0ABY8E8U0</accession>
<evidence type="ECO:0008006" key="3">
    <source>
        <dbReference type="Google" id="ProtNLM"/>
    </source>
</evidence>
<protein>
    <recommendedName>
        <fullName evidence="3">Lipoprotein</fullName>
    </recommendedName>
</protein>
<gene>
    <name evidence="1" type="ORF">P4S50_12955</name>
</gene>
<dbReference type="RefSeq" id="WP_277731215.1">
    <property type="nucleotide sequence ID" value="NZ_CP120733.1"/>
</dbReference>
<keyword evidence="2" id="KW-1185">Reference proteome</keyword>
<sequence length="130" mass="15016">MKFSFLLLVILALLSVIYILLLSSSEKFLTSSFCVQSSCEIIINYEDAFLFGPQEIHIYYKFKNDLLKQKLLDTEINNDGADLLPGINYSINWNKTVGTITFKGEEQGYQYITIDTKNKSTIKKYEDVYK</sequence>
<name>A0ABY8E8U0_9FIRM</name>
<evidence type="ECO:0000313" key="2">
    <source>
        <dbReference type="Proteomes" id="UP001222800"/>
    </source>
</evidence>
<organism evidence="1 2">
    <name type="scientific">Tepidibacter hydrothermalis</name>
    <dbReference type="NCBI Taxonomy" id="3036126"/>
    <lineage>
        <taxon>Bacteria</taxon>
        <taxon>Bacillati</taxon>
        <taxon>Bacillota</taxon>
        <taxon>Clostridia</taxon>
        <taxon>Peptostreptococcales</taxon>
        <taxon>Peptostreptococcaceae</taxon>
        <taxon>Tepidibacter</taxon>
    </lineage>
</organism>
<proteinExistence type="predicted"/>